<dbReference type="AlphaFoldDB" id="F4S8N0"/>
<name>F4S8N0_MELLP</name>
<feature type="compositionally biased region" description="Low complexity" evidence="1">
    <location>
        <begin position="141"/>
        <end position="156"/>
    </location>
</feature>
<gene>
    <name evidence="2" type="ORF">MELLADRAFT_94974</name>
</gene>
<dbReference type="RefSeq" id="XP_007417762.1">
    <property type="nucleotide sequence ID" value="XM_007417700.1"/>
</dbReference>
<evidence type="ECO:0000313" key="3">
    <source>
        <dbReference type="Proteomes" id="UP000001072"/>
    </source>
</evidence>
<dbReference type="HOGENOM" id="CLU_778631_0_0_1"/>
<feature type="region of interest" description="Disordered" evidence="1">
    <location>
        <begin position="141"/>
        <end position="211"/>
    </location>
</feature>
<dbReference type="VEuPathDB" id="FungiDB:MELLADRAFT_94974"/>
<organism evidence="3">
    <name type="scientific">Melampsora larici-populina (strain 98AG31 / pathotype 3-4-7)</name>
    <name type="common">Poplar leaf rust fungus</name>
    <dbReference type="NCBI Taxonomy" id="747676"/>
    <lineage>
        <taxon>Eukaryota</taxon>
        <taxon>Fungi</taxon>
        <taxon>Dikarya</taxon>
        <taxon>Basidiomycota</taxon>
        <taxon>Pucciniomycotina</taxon>
        <taxon>Pucciniomycetes</taxon>
        <taxon>Pucciniales</taxon>
        <taxon>Melampsoraceae</taxon>
        <taxon>Melampsora</taxon>
    </lineage>
</organism>
<dbReference type="KEGG" id="mlr:MELLADRAFT_94974"/>
<feature type="region of interest" description="Disordered" evidence="1">
    <location>
        <begin position="226"/>
        <end position="261"/>
    </location>
</feature>
<dbReference type="GeneID" id="18937084"/>
<sequence length="306" mass="33221">MANRKLSQVPSKPNDGRIDTGSRAIRTRSHQALLDQNRIPHEVTPATTPIIPADDKNGRSGFLGGSSAAPPYMQTPANNRYSTIPLSSQLLSPRYVPNPMINPIFSRSPSGVPPPYFSQPSSASSYNDHINPCMLFNHSRSLGSTPSSSSSSLVTSNPANPDLFGSPLKRPASQSEALERSGETDDDDHGSTVTSTTTPALNDPRAACPDEPRTFQVHFNIHQEQAPEADAPNTKRRRTPGGTCPSRAKPAKPKYQNYKPPLPHTLTLTPKNLMFSPFLATIFRSCNESLAGVSDALLRAWNERTL</sequence>
<feature type="compositionally biased region" description="Polar residues" evidence="1">
    <location>
        <begin position="191"/>
        <end position="200"/>
    </location>
</feature>
<dbReference type="InParanoid" id="F4S8N0"/>
<dbReference type="Proteomes" id="UP000001072">
    <property type="component" value="Unassembled WGS sequence"/>
</dbReference>
<reference evidence="3" key="1">
    <citation type="journal article" date="2011" name="Proc. Natl. Acad. Sci. U.S.A.">
        <title>Obligate biotrophy features unraveled by the genomic analysis of rust fungi.</title>
        <authorList>
            <person name="Duplessis S."/>
            <person name="Cuomo C.A."/>
            <person name="Lin Y.-C."/>
            <person name="Aerts A."/>
            <person name="Tisserant E."/>
            <person name="Veneault-Fourrey C."/>
            <person name="Joly D.L."/>
            <person name="Hacquard S."/>
            <person name="Amselem J."/>
            <person name="Cantarel B.L."/>
            <person name="Chiu R."/>
            <person name="Coutinho P.M."/>
            <person name="Feau N."/>
            <person name="Field M."/>
            <person name="Frey P."/>
            <person name="Gelhaye E."/>
            <person name="Goldberg J."/>
            <person name="Grabherr M.G."/>
            <person name="Kodira C.D."/>
            <person name="Kohler A."/>
            <person name="Kuees U."/>
            <person name="Lindquist E.A."/>
            <person name="Lucas S.M."/>
            <person name="Mago R."/>
            <person name="Mauceli E."/>
            <person name="Morin E."/>
            <person name="Murat C."/>
            <person name="Pangilinan J.L."/>
            <person name="Park R."/>
            <person name="Pearson M."/>
            <person name="Quesneville H."/>
            <person name="Rouhier N."/>
            <person name="Sakthikumar S."/>
            <person name="Salamov A.A."/>
            <person name="Schmutz J."/>
            <person name="Selles B."/>
            <person name="Shapiro H."/>
            <person name="Tanguay P."/>
            <person name="Tuskan G.A."/>
            <person name="Henrissat B."/>
            <person name="Van de Peer Y."/>
            <person name="Rouze P."/>
            <person name="Ellis J.G."/>
            <person name="Dodds P.N."/>
            <person name="Schein J.E."/>
            <person name="Zhong S."/>
            <person name="Hamelin R.C."/>
            <person name="Grigoriev I.V."/>
            <person name="Szabo L.J."/>
            <person name="Martin F."/>
        </authorList>
    </citation>
    <scope>NUCLEOTIDE SEQUENCE [LARGE SCALE GENOMIC DNA]</scope>
    <source>
        <strain evidence="3">98AG31 / pathotype 3-4-7</strain>
    </source>
</reference>
<proteinExistence type="predicted"/>
<feature type="region of interest" description="Disordered" evidence="1">
    <location>
        <begin position="1"/>
        <end position="25"/>
    </location>
</feature>
<dbReference type="EMBL" id="GL883166">
    <property type="protein sequence ID" value="EGF98997.1"/>
    <property type="molecule type" value="Genomic_DNA"/>
</dbReference>
<accession>F4S8N0</accession>
<feature type="compositionally biased region" description="Polar residues" evidence="1">
    <location>
        <begin position="1"/>
        <end position="11"/>
    </location>
</feature>
<keyword evidence="3" id="KW-1185">Reference proteome</keyword>
<protein>
    <submittedName>
        <fullName evidence="2">Uncharacterized protein</fullName>
    </submittedName>
</protein>
<evidence type="ECO:0000256" key="1">
    <source>
        <dbReference type="SAM" id="MobiDB-lite"/>
    </source>
</evidence>
<evidence type="ECO:0000313" key="2">
    <source>
        <dbReference type="EMBL" id="EGF98997.1"/>
    </source>
</evidence>